<protein>
    <submittedName>
        <fullName evidence="1">Uncharacterized protein</fullName>
    </submittedName>
</protein>
<reference evidence="2" key="1">
    <citation type="journal article" date="2006" name="PLoS Biol.">
        <title>Macronuclear genome sequence of the ciliate Tetrahymena thermophila, a model eukaryote.</title>
        <authorList>
            <person name="Eisen J.A."/>
            <person name="Coyne R.S."/>
            <person name="Wu M."/>
            <person name="Wu D."/>
            <person name="Thiagarajan M."/>
            <person name="Wortman J.R."/>
            <person name="Badger J.H."/>
            <person name="Ren Q."/>
            <person name="Amedeo P."/>
            <person name="Jones K.M."/>
            <person name="Tallon L.J."/>
            <person name="Delcher A.L."/>
            <person name="Salzberg S.L."/>
            <person name="Silva J.C."/>
            <person name="Haas B.J."/>
            <person name="Majoros W.H."/>
            <person name="Farzad M."/>
            <person name="Carlton J.M."/>
            <person name="Smith R.K. Jr."/>
            <person name="Garg J."/>
            <person name="Pearlman R.E."/>
            <person name="Karrer K.M."/>
            <person name="Sun L."/>
            <person name="Manning G."/>
            <person name="Elde N.C."/>
            <person name="Turkewitz A.P."/>
            <person name="Asai D.J."/>
            <person name="Wilkes D.E."/>
            <person name="Wang Y."/>
            <person name="Cai H."/>
            <person name="Collins K."/>
            <person name="Stewart B.A."/>
            <person name="Lee S.R."/>
            <person name="Wilamowska K."/>
            <person name="Weinberg Z."/>
            <person name="Ruzzo W.L."/>
            <person name="Wloga D."/>
            <person name="Gaertig J."/>
            <person name="Frankel J."/>
            <person name="Tsao C.-C."/>
            <person name="Gorovsky M.A."/>
            <person name="Keeling P.J."/>
            <person name="Waller R.F."/>
            <person name="Patron N.J."/>
            <person name="Cherry J.M."/>
            <person name="Stover N.A."/>
            <person name="Krieger C.J."/>
            <person name="del Toro C."/>
            <person name="Ryder H.F."/>
            <person name="Williamson S.C."/>
            <person name="Barbeau R.A."/>
            <person name="Hamilton E.P."/>
            <person name="Orias E."/>
        </authorList>
    </citation>
    <scope>NUCLEOTIDE SEQUENCE [LARGE SCALE GENOMIC DNA]</scope>
    <source>
        <strain evidence="2">SB210</strain>
    </source>
</reference>
<dbReference type="RefSeq" id="XP_001029569.1">
    <property type="nucleotide sequence ID" value="XM_001029569.1"/>
</dbReference>
<accession>Q229D6</accession>
<dbReference type="EMBL" id="GG662505">
    <property type="protein sequence ID" value="EAR81906.1"/>
    <property type="molecule type" value="Genomic_DNA"/>
</dbReference>
<dbReference type="GeneID" id="7834740"/>
<dbReference type="InParanoid" id="Q229D6"/>
<evidence type="ECO:0000313" key="2">
    <source>
        <dbReference type="Proteomes" id="UP000009168"/>
    </source>
</evidence>
<dbReference type="KEGG" id="tet:TTHERM_01434660"/>
<keyword evidence="2" id="KW-1185">Reference proteome</keyword>
<dbReference type="AlphaFoldDB" id="Q229D6"/>
<name>Q229D6_TETTS</name>
<sequence>MEIEYNFVYKDTFNQNSNLDQNHFFYFYHNQITQHQKANNKKVISNEQSDNSSTYNFDHSALELRDIYNNYIDLEFRGNFKYKKSDERPLRIQQNINLGLFGLDRMKLWTGMTLMSDGTLRLCSSLASLSFNYQQQIVECVEDKKNLGVVDLHFTTNSTIRQSSIEEALNFLRKKEGIQFRQIETDLKTIYNKVKKQHEDVQRLRLTEEQLIMKDQEFIEFIDCCYEYLNQNFNNENQTNMFWYSMGRINFRQKDIQVIKTGFSKSYLELIGLNQDSLSTIYLRKQQVDLIKDQSDRIMYTFSGIESKCKMIDQEEQFVKIQTFDGFPLVLLQKKRYLKLPIHKNCQQYMKNEYFFSVIEMDVDIDSLQRLIQYRQKILLNPNNLTIDEFIEKELSYKFEDVEYSIHSQNFLEKYYKENLDKMFQIEEELQNKIRQRQCGYKQIKNTPLIVQH</sequence>
<gene>
    <name evidence="1" type="ORF">TTHERM_01434660</name>
</gene>
<dbReference type="Proteomes" id="UP000009168">
    <property type="component" value="Unassembled WGS sequence"/>
</dbReference>
<organism evidence="1 2">
    <name type="scientific">Tetrahymena thermophila (strain SB210)</name>
    <dbReference type="NCBI Taxonomy" id="312017"/>
    <lineage>
        <taxon>Eukaryota</taxon>
        <taxon>Sar</taxon>
        <taxon>Alveolata</taxon>
        <taxon>Ciliophora</taxon>
        <taxon>Intramacronucleata</taxon>
        <taxon>Oligohymenophorea</taxon>
        <taxon>Hymenostomatida</taxon>
        <taxon>Tetrahymenina</taxon>
        <taxon>Tetrahymenidae</taxon>
        <taxon>Tetrahymena</taxon>
    </lineage>
</organism>
<evidence type="ECO:0000313" key="1">
    <source>
        <dbReference type="EMBL" id="EAR81906.1"/>
    </source>
</evidence>
<proteinExistence type="predicted"/>
<dbReference type="HOGENOM" id="CLU_046948_0_0_1"/>